<keyword evidence="5" id="KW-1185">Reference proteome</keyword>
<sequence length="172" mass="19890">MKYLENANLDRICSVLSSNAIDCQLDMRLEAYSCKMVSSEKKQWKKNQLTKGSPFVSNHGSSRYRHLSEPSCSGSDNDNDEVDDLFIYHFLSITRTLFDLIGVLNTSFPDYDFSHIKSESFSLIPNIESLVGLVDLKLSATVSNYYDIKEALWREIDEIIKINECRLYRYLF</sequence>
<dbReference type="Pfam" id="PF09174">
    <property type="entry name" value="Maf1"/>
    <property type="match status" value="1"/>
</dbReference>
<dbReference type="WBParaSite" id="ASIM_0000014801-mRNA-1">
    <property type="protein sequence ID" value="ASIM_0000014801-mRNA-1"/>
    <property type="gene ID" value="ASIM_0000014801"/>
</dbReference>
<dbReference type="AlphaFoldDB" id="A0A0M3IY34"/>
<dbReference type="GO" id="GO:0005634">
    <property type="term" value="C:nucleus"/>
    <property type="evidence" value="ECO:0007669"/>
    <property type="project" value="TreeGrafter"/>
</dbReference>
<dbReference type="Proteomes" id="UP000267096">
    <property type="component" value="Unassembled WGS sequence"/>
</dbReference>
<dbReference type="EMBL" id="UYRR01000014">
    <property type="protein sequence ID" value="VDK17329.1"/>
    <property type="molecule type" value="Genomic_DNA"/>
</dbReference>
<name>A0A0M3IY34_ANISI</name>
<reference evidence="6" key="1">
    <citation type="submission" date="2017-02" db="UniProtKB">
        <authorList>
            <consortium name="WormBaseParasite"/>
        </authorList>
    </citation>
    <scope>IDENTIFICATION</scope>
</reference>
<dbReference type="PANTHER" id="PTHR22504">
    <property type="entry name" value="REPRESSOR OF RNA POLYMERASE III TRANSCRIPTION MAF1"/>
    <property type="match status" value="1"/>
</dbReference>
<organism evidence="6">
    <name type="scientific">Anisakis simplex</name>
    <name type="common">Herring worm</name>
    <dbReference type="NCBI Taxonomy" id="6269"/>
    <lineage>
        <taxon>Eukaryota</taxon>
        <taxon>Metazoa</taxon>
        <taxon>Ecdysozoa</taxon>
        <taxon>Nematoda</taxon>
        <taxon>Chromadorea</taxon>
        <taxon>Rhabditida</taxon>
        <taxon>Spirurina</taxon>
        <taxon>Ascaridomorpha</taxon>
        <taxon>Ascaridoidea</taxon>
        <taxon>Anisakidae</taxon>
        <taxon>Anisakis</taxon>
        <taxon>Anisakis simplex complex</taxon>
    </lineage>
</organism>
<proteinExistence type="inferred from homology"/>
<dbReference type="Gene3D" id="3.40.1000.50">
    <property type="entry name" value="Repressor of RNA polymerase III transcription Maf1"/>
    <property type="match status" value="1"/>
</dbReference>
<feature type="compositionally biased region" description="Polar residues" evidence="3">
    <location>
        <begin position="48"/>
        <end position="61"/>
    </location>
</feature>
<feature type="region of interest" description="Disordered" evidence="3">
    <location>
        <begin position="48"/>
        <end position="76"/>
    </location>
</feature>
<evidence type="ECO:0000313" key="4">
    <source>
        <dbReference type="EMBL" id="VDK17329.1"/>
    </source>
</evidence>
<protein>
    <recommendedName>
        <fullName evidence="2">Repressor of RNA polymerase III transcription MAF1 homolog</fullName>
    </recommendedName>
</protein>
<dbReference type="PANTHER" id="PTHR22504:SF0">
    <property type="entry name" value="REPRESSOR OF RNA POLYMERASE III TRANSCRIPTION MAF1 HOMOLOG"/>
    <property type="match status" value="1"/>
</dbReference>
<gene>
    <name evidence="4" type="ORF">ASIM_LOCUS63</name>
</gene>
<evidence type="ECO:0000313" key="5">
    <source>
        <dbReference type="Proteomes" id="UP000267096"/>
    </source>
</evidence>
<dbReference type="OrthoDB" id="277029at2759"/>
<dbReference type="InterPro" id="IPR038564">
    <property type="entry name" value="Maf1_sf"/>
</dbReference>
<evidence type="ECO:0000313" key="6">
    <source>
        <dbReference type="WBParaSite" id="ASIM_0000014801-mRNA-1"/>
    </source>
</evidence>
<dbReference type="GO" id="GO:0016480">
    <property type="term" value="P:negative regulation of transcription by RNA polymerase III"/>
    <property type="evidence" value="ECO:0007669"/>
    <property type="project" value="InterPro"/>
</dbReference>
<dbReference type="GO" id="GO:0000994">
    <property type="term" value="F:RNA polymerase III core binding"/>
    <property type="evidence" value="ECO:0007669"/>
    <property type="project" value="TreeGrafter"/>
</dbReference>
<accession>A0A0M3IY34</accession>
<evidence type="ECO:0000256" key="2">
    <source>
        <dbReference type="ARBA" id="ARBA00020829"/>
    </source>
</evidence>
<evidence type="ECO:0000256" key="1">
    <source>
        <dbReference type="ARBA" id="ARBA00006231"/>
    </source>
</evidence>
<evidence type="ECO:0000256" key="3">
    <source>
        <dbReference type="SAM" id="MobiDB-lite"/>
    </source>
</evidence>
<comment type="similarity">
    <text evidence="1">Belongs to the MAF1 family.</text>
</comment>
<reference evidence="4 5" key="2">
    <citation type="submission" date="2018-11" db="EMBL/GenBank/DDBJ databases">
        <authorList>
            <consortium name="Pathogen Informatics"/>
        </authorList>
    </citation>
    <scope>NUCLEOTIDE SEQUENCE [LARGE SCALE GENOMIC DNA]</scope>
</reference>
<dbReference type="InterPro" id="IPR015257">
    <property type="entry name" value="Maf1"/>
</dbReference>